<evidence type="ECO:0000256" key="1">
    <source>
        <dbReference type="ARBA" id="ARBA00004651"/>
    </source>
</evidence>
<keyword evidence="4 7" id="KW-0812">Transmembrane</keyword>
<keyword evidence="6 7" id="KW-0472">Membrane</keyword>
<dbReference type="AlphaFoldDB" id="A0A5A5TC03"/>
<keyword evidence="2 7" id="KW-0813">Transport</keyword>
<evidence type="ECO:0000256" key="2">
    <source>
        <dbReference type="ARBA" id="ARBA00022448"/>
    </source>
</evidence>
<dbReference type="GO" id="GO:0055085">
    <property type="term" value="P:transmembrane transport"/>
    <property type="evidence" value="ECO:0007669"/>
    <property type="project" value="InterPro"/>
</dbReference>
<dbReference type="PROSITE" id="PS50928">
    <property type="entry name" value="ABC_TM1"/>
    <property type="match status" value="1"/>
</dbReference>
<feature type="transmembrane region" description="Helical" evidence="7">
    <location>
        <begin position="79"/>
        <end position="102"/>
    </location>
</feature>
<dbReference type="Proteomes" id="UP000322530">
    <property type="component" value="Unassembled WGS sequence"/>
</dbReference>
<dbReference type="EMBL" id="BIXY01000033">
    <property type="protein sequence ID" value="GCF08918.1"/>
    <property type="molecule type" value="Genomic_DNA"/>
</dbReference>
<evidence type="ECO:0000256" key="3">
    <source>
        <dbReference type="ARBA" id="ARBA00022475"/>
    </source>
</evidence>
<feature type="transmembrane region" description="Helical" evidence="7">
    <location>
        <begin position="249"/>
        <end position="270"/>
    </location>
</feature>
<feature type="transmembrane region" description="Helical" evidence="7">
    <location>
        <begin position="150"/>
        <end position="170"/>
    </location>
</feature>
<evidence type="ECO:0000313" key="10">
    <source>
        <dbReference type="Proteomes" id="UP000322530"/>
    </source>
</evidence>
<dbReference type="PANTHER" id="PTHR32243:SF18">
    <property type="entry name" value="INNER MEMBRANE ABC TRANSPORTER PERMEASE PROTEIN YCJP"/>
    <property type="match status" value="1"/>
</dbReference>
<dbReference type="Pfam" id="PF00528">
    <property type="entry name" value="BPD_transp_1"/>
    <property type="match status" value="1"/>
</dbReference>
<dbReference type="InterPro" id="IPR000515">
    <property type="entry name" value="MetI-like"/>
</dbReference>
<dbReference type="GO" id="GO:0005886">
    <property type="term" value="C:plasma membrane"/>
    <property type="evidence" value="ECO:0007669"/>
    <property type="project" value="UniProtKB-SubCell"/>
</dbReference>
<reference evidence="9 10" key="1">
    <citation type="submission" date="2019-01" db="EMBL/GenBank/DDBJ databases">
        <title>Draft genome sequence of Dictyobacter sp. Uno17.</title>
        <authorList>
            <person name="Wang C.M."/>
            <person name="Zheng Y."/>
            <person name="Sakai Y."/>
            <person name="Abe K."/>
            <person name="Yokota A."/>
            <person name="Yabe S."/>
        </authorList>
    </citation>
    <scope>NUCLEOTIDE SEQUENCE [LARGE SCALE GENOMIC DNA]</scope>
    <source>
        <strain evidence="9 10">Uno17</strain>
    </source>
</reference>
<feature type="transmembrane region" description="Helical" evidence="7">
    <location>
        <begin position="114"/>
        <end position="138"/>
    </location>
</feature>
<feature type="domain" description="ABC transmembrane type-1" evidence="8">
    <location>
        <begin position="79"/>
        <end position="270"/>
    </location>
</feature>
<dbReference type="SUPFAM" id="SSF161098">
    <property type="entry name" value="MetI-like"/>
    <property type="match status" value="1"/>
</dbReference>
<comment type="caution">
    <text evidence="9">The sequence shown here is derived from an EMBL/GenBank/DDBJ whole genome shotgun (WGS) entry which is preliminary data.</text>
</comment>
<protein>
    <submittedName>
        <fullName evidence="9">Sugar ABC transporter permease</fullName>
    </submittedName>
</protein>
<dbReference type="OrthoDB" id="61400at2"/>
<evidence type="ECO:0000256" key="7">
    <source>
        <dbReference type="RuleBase" id="RU363032"/>
    </source>
</evidence>
<evidence type="ECO:0000313" key="9">
    <source>
        <dbReference type="EMBL" id="GCF08918.1"/>
    </source>
</evidence>
<keyword evidence="3" id="KW-1003">Cell membrane</keyword>
<evidence type="ECO:0000256" key="4">
    <source>
        <dbReference type="ARBA" id="ARBA00022692"/>
    </source>
</evidence>
<name>A0A5A5TC03_9CHLR</name>
<organism evidence="9 10">
    <name type="scientific">Dictyobacter arantiisoli</name>
    <dbReference type="NCBI Taxonomy" id="2014874"/>
    <lineage>
        <taxon>Bacteria</taxon>
        <taxon>Bacillati</taxon>
        <taxon>Chloroflexota</taxon>
        <taxon>Ktedonobacteria</taxon>
        <taxon>Ktedonobacterales</taxon>
        <taxon>Dictyobacteraceae</taxon>
        <taxon>Dictyobacter</taxon>
    </lineage>
</organism>
<feature type="transmembrane region" description="Helical" evidence="7">
    <location>
        <begin position="191"/>
        <end position="216"/>
    </location>
</feature>
<comment type="similarity">
    <text evidence="7">Belongs to the binding-protein-dependent transport system permease family.</text>
</comment>
<dbReference type="CDD" id="cd06261">
    <property type="entry name" value="TM_PBP2"/>
    <property type="match status" value="1"/>
</dbReference>
<comment type="subcellular location">
    <subcellularLocation>
        <location evidence="1 7">Cell membrane</location>
        <topology evidence="1 7">Multi-pass membrane protein</topology>
    </subcellularLocation>
</comment>
<keyword evidence="5 7" id="KW-1133">Transmembrane helix</keyword>
<dbReference type="RefSeq" id="WP_149401885.1">
    <property type="nucleotide sequence ID" value="NZ_BIXY01000033.1"/>
</dbReference>
<evidence type="ECO:0000256" key="5">
    <source>
        <dbReference type="ARBA" id="ARBA00022989"/>
    </source>
</evidence>
<dbReference type="Gene3D" id="1.10.3720.10">
    <property type="entry name" value="MetI-like"/>
    <property type="match status" value="1"/>
</dbReference>
<sequence length="285" mass="31266">MQAQLLTRRRREGGQMVSRVITTIFGVLFTIIMLFPVYWMVANSLKTNNEIFSIPATIIPTQITFQGYAATFSAQFPHLVTSLIIALGTVVISLVIATPAAYAIAHFHFRWAPVLIFCMLLTQMIPSVTLATPMFLIFNNLGLLNNNIGLILADTTYAVPFDVMILSAFLQSLPYELVEASMVDGCGEWGAFLRIMLPIAVPGVVTAGLFAFLFSWGDFMYGLTLMTTNDIQPISLSIYNYLGQFNSEWNSLMAVATMATIPAAIILVAFQRYITAGMTSGAVKG</sequence>
<keyword evidence="10" id="KW-1185">Reference proteome</keyword>
<dbReference type="InterPro" id="IPR035906">
    <property type="entry name" value="MetI-like_sf"/>
</dbReference>
<proteinExistence type="inferred from homology"/>
<evidence type="ECO:0000256" key="6">
    <source>
        <dbReference type="ARBA" id="ARBA00023136"/>
    </source>
</evidence>
<evidence type="ECO:0000259" key="8">
    <source>
        <dbReference type="PROSITE" id="PS50928"/>
    </source>
</evidence>
<accession>A0A5A5TC03</accession>
<gene>
    <name evidence="9" type="ORF">KDI_24820</name>
</gene>
<dbReference type="PANTHER" id="PTHR32243">
    <property type="entry name" value="MALTOSE TRANSPORT SYSTEM PERMEASE-RELATED"/>
    <property type="match status" value="1"/>
</dbReference>
<feature type="transmembrane region" description="Helical" evidence="7">
    <location>
        <begin position="20"/>
        <end position="41"/>
    </location>
</feature>
<dbReference type="InterPro" id="IPR050901">
    <property type="entry name" value="BP-dep_ABC_trans_perm"/>
</dbReference>